<keyword evidence="7" id="KW-0539">Nucleus</keyword>
<feature type="compositionally biased region" description="Basic and acidic residues" evidence="12">
    <location>
        <begin position="122"/>
        <end position="131"/>
    </location>
</feature>
<dbReference type="InterPro" id="IPR001357">
    <property type="entry name" value="BRCT_dom"/>
</dbReference>
<keyword evidence="3" id="KW-0479">Metal-binding</keyword>
<dbReference type="GO" id="GO:0008270">
    <property type="term" value="F:zinc ion binding"/>
    <property type="evidence" value="ECO:0007669"/>
    <property type="project" value="UniProtKB-KW"/>
</dbReference>
<evidence type="ECO:0000256" key="3">
    <source>
        <dbReference type="ARBA" id="ARBA00022723"/>
    </source>
</evidence>
<evidence type="ECO:0000256" key="11">
    <source>
        <dbReference type="PROSITE-ProRule" id="PRU00600"/>
    </source>
</evidence>
<reference evidence="14" key="1">
    <citation type="thesis" date="2020" institute="ProQuest LLC" country="789 East Eisenhower Parkway, Ann Arbor, MI, USA">
        <title>Comparative Genomics and Chromosome Evolution.</title>
        <authorList>
            <person name="Mudd A.B."/>
        </authorList>
    </citation>
    <scope>NUCLEOTIDE SEQUENCE</scope>
    <source>
        <strain evidence="14">HN-11 Male</strain>
        <tissue evidence="14">Kidney and liver</tissue>
    </source>
</reference>
<evidence type="ECO:0000256" key="6">
    <source>
        <dbReference type="ARBA" id="ARBA00022833"/>
    </source>
</evidence>
<dbReference type="GO" id="GO:0010571">
    <property type="term" value="P:positive regulation of nuclear cell cycle DNA replication"/>
    <property type="evidence" value="ECO:0007669"/>
    <property type="project" value="TreeGrafter"/>
</dbReference>
<dbReference type="InterPro" id="IPR051590">
    <property type="entry name" value="Replication_Regulatory_Kinase"/>
</dbReference>
<keyword evidence="5 11" id="KW-0863">Zinc-finger</keyword>
<evidence type="ECO:0000256" key="7">
    <source>
        <dbReference type="ARBA" id="ARBA00023242"/>
    </source>
</evidence>
<dbReference type="Gene3D" id="2.10.50.40">
    <property type="match status" value="1"/>
</dbReference>
<evidence type="ECO:0000313" key="15">
    <source>
        <dbReference type="Proteomes" id="UP000770717"/>
    </source>
</evidence>
<dbReference type="Pfam" id="PF00533">
    <property type="entry name" value="BRCT"/>
    <property type="match status" value="1"/>
</dbReference>
<evidence type="ECO:0000256" key="2">
    <source>
        <dbReference type="ARBA" id="ARBA00022553"/>
    </source>
</evidence>
<dbReference type="FunFam" id="6.10.250.3410:FF:000001">
    <property type="entry name" value="Protein DBF4 homolog A"/>
    <property type="match status" value="1"/>
</dbReference>
<keyword evidence="6" id="KW-0862">Zinc</keyword>
<evidence type="ECO:0000256" key="9">
    <source>
        <dbReference type="ARBA" id="ARBA00040397"/>
    </source>
</evidence>
<keyword evidence="8" id="KW-0131">Cell cycle</keyword>
<evidence type="ECO:0000256" key="10">
    <source>
        <dbReference type="ARBA" id="ARBA00062878"/>
    </source>
</evidence>
<comment type="subcellular location">
    <subcellularLocation>
        <location evidence="1">Nucleus</location>
    </subcellularLocation>
</comment>
<dbReference type="Pfam" id="PF07535">
    <property type="entry name" value="zf-DBF"/>
    <property type="match status" value="1"/>
</dbReference>
<dbReference type="InterPro" id="IPR006572">
    <property type="entry name" value="Znf_DBF"/>
</dbReference>
<keyword evidence="15" id="KW-1185">Reference proteome</keyword>
<dbReference type="InterPro" id="IPR038545">
    <property type="entry name" value="Znf_DBF_sf"/>
</dbReference>
<dbReference type="PROSITE" id="PS51265">
    <property type="entry name" value="ZF_DBF4"/>
    <property type="match status" value="1"/>
</dbReference>
<keyword evidence="2" id="KW-0597">Phosphoprotein</keyword>
<accession>A0A8J6EWV7</accession>
<evidence type="ECO:0000259" key="13">
    <source>
        <dbReference type="PROSITE" id="PS51265"/>
    </source>
</evidence>
<protein>
    <recommendedName>
        <fullName evidence="9">Protein DBF4 homolog A</fullName>
    </recommendedName>
</protein>
<feature type="compositionally biased region" description="Polar residues" evidence="12">
    <location>
        <begin position="260"/>
        <end position="275"/>
    </location>
</feature>
<comment type="subunit">
    <text evidence="10">Forms a complex with cdc7.</text>
</comment>
<feature type="domain" description="DBF4-type" evidence="13">
    <location>
        <begin position="283"/>
        <end position="331"/>
    </location>
</feature>
<dbReference type="AlphaFoldDB" id="A0A8J6EWV7"/>
<name>A0A8J6EWV7_ELECQ</name>
<feature type="region of interest" description="Disordered" evidence="12">
    <location>
        <begin position="450"/>
        <end position="471"/>
    </location>
</feature>
<dbReference type="OrthoDB" id="21380at2759"/>
<dbReference type="PANTHER" id="PTHR15375">
    <property type="entry name" value="ACTIVATOR OF S-PHASE KINASE-RELATED"/>
    <property type="match status" value="1"/>
</dbReference>
<dbReference type="EMBL" id="WNTK01000011">
    <property type="protein sequence ID" value="KAG9476545.1"/>
    <property type="molecule type" value="Genomic_DNA"/>
</dbReference>
<comment type="caution">
    <text evidence="14">The sequence shown here is derived from an EMBL/GenBank/DDBJ whole genome shotgun (WGS) entry which is preliminary data.</text>
</comment>
<evidence type="ECO:0000256" key="5">
    <source>
        <dbReference type="ARBA" id="ARBA00022771"/>
    </source>
</evidence>
<dbReference type="Gene3D" id="6.10.250.3410">
    <property type="entry name" value="DBF zinc finger"/>
    <property type="match status" value="1"/>
</dbReference>
<evidence type="ECO:0000256" key="1">
    <source>
        <dbReference type="ARBA" id="ARBA00004123"/>
    </source>
</evidence>
<gene>
    <name evidence="14" type="ORF">GDO78_003211</name>
</gene>
<evidence type="ECO:0000256" key="4">
    <source>
        <dbReference type="ARBA" id="ARBA00022737"/>
    </source>
</evidence>
<feature type="region of interest" description="Disordered" evidence="12">
    <location>
        <begin position="88"/>
        <end position="132"/>
    </location>
</feature>
<feature type="compositionally biased region" description="Polar residues" evidence="12">
    <location>
        <begin position="452"/>
        <end position="463"/>
    </location>
</feature>
<evidence type="ECO:0000256" key="8">
    <source>
        <dbReference type="ARBA" id="ARBA00023306"/>
    </source>
</evidence>
<feature type="region of interest" description="Disordered" evidence="12">
    <location>
        <begin position="1"/>
        <end position="29"/>
    </location>
</feature>
<keyword evidence="4" id="KW-0677">Repeat</keyword>
<dbReference type="PANTHER" id="PTHR15375:SF22">
    <property type="entry name" value="PROTEIN DBF4 HOMOLOG A"/>
    <property type="match status" value="1"/>
</dbReference>
<dbReference type="Proteomes" id="UP000770717">
    <property type="component" value="Unassembled WGS sequence"/>
</dbReference>
<dbReference type="GO" id="GO:0043539">
    <property type="term" value="F:protein serine/threonine kinase activator activity"/>
    <property type="evidence" value="ECO:0007669"/>
    <property type="project" value="TreeGrafter"/>
</dbReference>
<organism evidence="14 15">
    <name type="scientific">Eleutherodactylus coqui</name>
    <name type="common">Puerto Rican coqui</name>
    <dbReference type="NCBI Taxonomy" id="57060"/>
    <lineage>
        <taxon>Eukaryota</taxon>
        <taxon>Metazoa</taxon>
        <taxon>Chordata</taxon>
        <taxon>Craniata</taxon>
        <taxon>Vertebrata</taxon>
        <taxon>Euteleostomi</taxon>
        <taxon>Amphibia</taxon>
        <taxon>Batrachia</taxon>
        <taxon>Anura</taxon>
        <taxon>Neobatrachia</taxon>
        <taxon>Hyloidea</taxon>
        <taxon>Eleutherodactylidae</taxon>
        <taxon>Eleutherodactylinae</taxon>
        <taxon>Eleutherodactylus</taxon>
        <taxon>Eleutherodactylus</taxon>
    </lineage>
</organism>
<dbReference type="SMART" id="SM00586">
    <property type="entry name" value="ZnF_DBF"/>
    <property type="match status" value="1"/>
</dbReference>
<sequence>MQRNKGGTQGRGVKMKPAQPTTIKLPDKAAAHKPLAGRVFYLDIASRLVAEKLEKDIKELGGTVEGFLSKEISCLITSKKEAKCTKSLKYPCSMPSPEPASGSGSTRPSGHKGDVKNGGSSKKPEKEDVSRGKSLLKKVIKEQEFFSKTSILANALNWGVRILHLDEAKIYIDQKKRSLQQVKQTEQLDVSMKPVAKRPARRKVKAQKLKSPFIKVEDSSCHYRPLYLVSPLFKSFQSSLSKLCRPVDKKPDTAPKPTETKQSLNKTWHGQDEGNVSHTKCKEQKRRGYCECCLQKYADLEAHLLSQQHKNYAVGPHYQDVDNLITAFKFDFVDWSKFKQETQGTGLFIPPPTLKQEEKFPPQMNQISAKLSSVHNLEPGVPGAESTQPQGAACTLVNNLAHHSEPTFATPCLPQSRCSISCVTESFSKAPSSQVISPTHESLPLTPLAESVNLSPDHNSSAQKDLEPKESDTRTFLNVELSAALDQSCSRLPVNGCLSKRLKLDDSLVETDTVSVAPAVLQTEPTKDLEESCTLWQSPPLSPLPHSSSPNKLHRKVKRLERKARKQEQLPHGSCRVSVPFENCNVGVSKDGLEGLFQSSDCHSEFYGFSCNSVDGMQCIEDLEEPLSSHGCVLWSLFSNTSSSASTFNGF</sequence>
<dbReference type="GO" id="GO:0003676">
    <property type="term" value="F:nucleic acid binding"/>
    <property type="evidence" value="ECO:0007669"/>
    <property type="project" value="InterPro"/>
</dbReference>
<evidence type="ECO:0000313" key="14">
    <source>
        <dbReference type="EMBL" id="KAG9476545.1"/>
    </source>
</evidence>
<feature type="region of interest" description="Disordered" evidence="12">
    <location>
        <begin position="247"/>
        <end position="275"/>
    </location>
</feature>
<evidence type="ECO:0000256" key="12">
    <source>
        <dbReference type="SAM" id="MobiDB-lite"/>
    </source>
</evidence>
<dbReference type="GO" id="GO:1901987">
    <property type="term" value="P:regulation of cell cycle phase transition"/>
    <property type="evidence" value="ECO:0007669"/>
    <property type="project" value="TreeGrafter"/>
</dbReference>
<proteinExistence type="predicted"/>
<dbReference type="GO" id="GO:0031431">
    <property type="term" value="C:Dbf4-dependent protein kinase complex"/>
    <property type="evidence" value="ECO:0007669"/>
    <property type="project" value="TreeGrafter"/>
</dbReference>